<evidence type="ECO:0000313" key="4">
    <source>
        <dbReference type="EMBL" id="KAG5612849.1"/>
    </source>
</evidence>
<evidence type="ECO:0000256" key="1">
    <source>
        <dbReference type="SAM" id="MobiDB-lite"/>
    </source>
</evidence>
<dbReference type="InterPro" id="IPR011989">
    <property type="entry name" value="ARM-like"/>
</dbReference>
<accession>A0A9J5ZL33</accession>
<dbReference type="PANTHER" id="PTHR47184:SF3">
    <property type="entry name" value="PHOSPHATIDYLINOSITOL 3-AND 4-KINASE FAMILY PROTEIN-RELATED"/>
    <property type="match status" value="1"/>
</dbReference>
<feature type="domain" description="Symplekin/Pta1 N-terminal" evidence="2">
    <location>
        <begin position="98"/>
        <end position="332"/>
    </location>
</feature>
<gene>
    <name evidence="4" type="ORF">H5410_024130</name>
</gene>
<feature type="domain" description="Symplekin C-terminal" evidence="3">
    <location>
        <begin position="1261"/>
        <end position="1371"/>
    </location>
</feature>
<dbReference type="InterPro" id="IPR016024">
    <property type="entry name" value="ARM-type_fold"/>
</dbReference>
<evidence type="ECO:0000259" key="2">
    <source>
        <dbReference type="Pfam" id="PF11935"/>
    </source>
</evidence>
<comment type="caution">
    <text evidence="4">The sequence shown here is derived from an EMBL/GenBank/DDBJ whole genome shotgun (WGS) entry which is preliminary data.</text>
</comment>
<protein>
    <recommendedName>
        <fullName evidence="6">Symplekin</fullName>
    </recommendedName>
</protein>
<dbReference type="Pfam" id="PF11935">
    <property type="entry name" value="SYMPK_PTA1_N"/>
    <property type="match status" value="1"/>
</dbReference>
<feature type="compositionally biased region" description="Basic and acidic residues" evidence="1">
    <location>
        <begin position="349"/>
        <end position="363"/>
    </location>
</feature>
<feature type="domain" description="Symplekin C-terminal" evidence="3">
    <location>
        <begin position="1159"/>
        <end position="1233"/>
    </location>
</feature>
<dbReference type="InterPro" id="IPR032460">
    <property type="entry name" value="Symplekin/Pta1_N"/>
</dbReference>
<dbReference type="Pfam" id="PF12295">
    <property type="entry name" value="Symplekin_C"/>
    <property type="match status" value="2"/>
</dbReference>
<feature type="region of interest" description="Disordered" evidence="1">
    <location>
        <begin position="524"/>
        <end position="558"/>
    </location>
</feature>
<keyword evidence="5" id="KW-1185">Reference proteome</keyword>
<reference evidence="4 5" key="1">
    <citation type="submission" date="2020-09" db="EMBL/GenBank/DDBJ databases">
        <title>De no assembly of potato wild relative species, Solanum commersonii.</title>
        <authorList>
            <person name="Cho K."/>
        </authorList>
    </citation>
    <scope>NUCLEOTIDE SEQUENCE [LARGE SCALE GENOMIC DNA]</scope>
    <source>
        <strain evidence="4">LZ3.2</strain>
        <tissue evidence="4">Leaf</tissue>
    </source>
</reference>
<dbReference type="Gene3D" id="1.25.10.10">
    <property type="entry name" value="Leucine-rich Repeat Variant"/>
    <property type="match status" value="1"/>
</dbReference>
<dbReference type="Proteomes" id="UP000824120">
    <property type="component" value="Chromosome 4"/>
</dbReference>
<organism evidence="4 5">
    <name type="scientific">Solanum commersonii</name>
    <name type="common">Commerson's wild potato</name>
    <name type="synonym">Commerson's nightshade</name>
    <dbReference type="NCBI Taxonomy" id="4109"/>
    <lineage>
        <taxon>Eukaryota</taxon>
        <taxon>Viridiplantae</taxon>
        <taxon>Streptophyta</taxon>
        <taxon>Embryophyta</taxon>
        <taxon>Tracheophyta</taxon>
        <taxon>Spermatophyta</taxon>
        <taxon>Magnoliopsida</taxon>
        <taxon>eudicotyledons</taxon>
        <taxon>Gunneridae</taxon>
        <taxon>Pentapetalae</taxon>
        <taxon>asterids</taxon>
        <taxon>lamiids</taxon>
        <taxon>Solanales</taxon>
        <taxon>Solanaceae</taxon>
        <taxon>Solanoideae</taxon>
        <taxon>Solaneae</taxon>
        <taxon>Solanum</taxon>
    </lineage>
</organism>
<feature type="compositionally biased region" description="Basic and acidic residues" evidence="1">
    <location>
        <begin position="542"/>
        <end position="558"/>
    </location>
</feature>
<feature type="region of interest" description="Disordered" evidence="1">
    <location>
        <begin position="349"/>
        <end position="417"/>
    </location>
</feature>
<dbReference type="InterPro" id="IPR022075">
    <property type="entry name" value="Symplekin_C"/>
</dbReference>
<evidence type="ECO:0000259" key="3">
    <source>
        <dbReference type="Pfam" id="PF12295"/>
    </source>
</evidence>
<evidence type="ECO:0008006" key="6">
    <source>
        <dbReference type="Google" id="ProtNLM"/>
    </source>
</evidence>
<feature type="compositionally biased region" description="Polar residues" evidence="1">
    <location>
        <begin position="524"/>
        <end position="538"/>
    </location>
</feature>
<dbReference type="PANTHER" id="PTHR47184">
    <property type="entry name" value="PHOSPHATIDYLINOSITOL 3-AND 4-KINASE FAMILY PROTEIN-RELATED"/>
    <property type="match status" value="1"/>
</dbReference>
<name>A0A9J5ZL33_SOLCO</name>
<proteinExistence type="predicted"/>
<dbReference type="EMBL" id="JACXVP010000004">
    <property type="protein sequence ID" value="KAG5612849.1"/>
    <property type="molecule type" value="Genomic_DNA"/>
</dbReference>
<dbReference type="OrthoDB" id="331600at2759"/>
<evidence type="ECO:0000313" key="5">
    <source>
        <dbReference type="Proteomes" id="UP000824120"/>
    </source>
</evidence>
<sequence length="1432" mass="156730">MAGPIREQALPLLASANNHGDLAVKLSSLKQLKDVLLSAEPSQVTELLSYLIDLQSSPESLLRKCLIEVIEAVGMKAKEHLLVLMPVLFACLKDMNSMVAKQSIISGMKIFCGVLEELSSQFHRHGIVERWLEELWTWMVKFKDAVFGVIFEVSCSARVVGTCWLVNLTMAVPIGTKLLVLKFLETYILLFTSSDSEKSGAQAKHGWTFNISWVVGHHPVLDPTSLASDAKNNVGTLLDLLHSASSLPGLLTISVINSLAVIARRRPIHYNRILSALLDFDPNFEMTKGGHAASIQFSLRTAFLGFLRCTHPSILESRERLMKSLRAMNAGDAADQVLRQLDKMIRNNERASRDSKLNKDEQLSNHWPISGDPTKKRSTPLDNEDPSNNYDLTTKRVHYGPNNHNHTAPVERNDSGKEYVNGVDPTVAQIINMIGALLAEGERGAKSLDILISELPPDVLADIVITNMKHLPKNNPPPFAPVGTFSLARASDSTNLSQIMAPIDSSLGQQSWVPGSQIPISLSTATSSSFPEMPTSASLPLDSKRDPRRDPRRLDPRRTAVAVEVSPPFVAEHNTSAMQSAILLSDINPSSSSNINIAVPLMSSSECMPMAYLKMETNSITGESSPGPVVSLSAPKEEGHEEDLNEAIPDRKSDPTTFVPLLSPGKVELESVPEIPSEVGVTNEIYSPLLETDQLSPPISTPATPEDACEDLPALPPFIELTYEQQRNMGTLAVEQIIDSYKKLKETDSKHTGMALLSRLVAQIGADADAHVVLMIQKHIFSGNQHEKVHELAMHVLYHLHYLMLSGSAENISSAAALYEKFLLSAAKSLLDSLPANDKSFSRLLGEVPYLPESVMRLLVDLCSDNYLGNDGRDGDRVTQGLGAVWSLILGRPPNRQACMDIALKVYDHQIFGDDVLHSLYVIAGDDWGTNVGGDRVALLPQLASRLGCQWRICAIHPQDEVRAKAIRLVSNKLYVVGDISDNIEQYAKNMFLSAVDQHVTDAEYSQSGTLVQRTGETGNQEASVSGSQISGPGFFENDFVKTAASDSQSDSELSLAQAQRLISLFFALCTKKFSLLHLVFDTYARAPKAVKQAVHRHMPVLIRAIGSSCSELLHIISDPPQGCENLLTQVLHILSEGTTPPPDLVAVVKRLYETKLKDATILIPVLSSYSKSEVLPIFPSLVALPLDKFQLALARILQGSAHTGPALTPAEVLVAIHDINPDRDGLPLKKVCDLPLPLPLVFGLMVVACELIAACRNSLLSCPQITDACSACFEQRTVFTQQVLAKALRQMVDQTPLPLLFMRTVIQAIDAFPTLVDFVMEILSKLVVRQVWRMPKLWVGFLKCVSQTQPHSFPVLLQLPPPQLESALNKYVNLRSPLVTFSNQPNIKTSLPRSTLVQLGLFNEPSLQESHLSSTVHASETGASVHGTTLT</sequence>
<dbReference type="SUPFAM" id="SSF48371">
    <property type="entry name" value="ARM repeat"/>
    <property type="match status" value="2"/>
</dbReference>